<reference evidence="2" key="1">
    <citation type="journal article" date="2023" name="Front. Plant Sci.">
        <title>Chromosomal-level genome assembly of Melastoma candidum provides insights into trichome evolution.</title>
        <authorList>
            <person name="Zhong Y."/>
            <person name="Wu W."/>
            <person name="Sun C."/>
            <person name="Zou P."/>
            <person name="Liu Y."/>
            <person name="Dai S."/>
            <person name="Zhou R."/>
        </authorList>
    </citation>
    <scope>NUCLEOTIDE SEQUENCE [LARGE SCALE GENOMIC DNA]</scope>
</reference>
<evidence type="ECO:0000313" key="1">
    <source>
        <dbReference type="EMBL" id="KAI4321374.1"/>
    </source>
</evidence>
<sequence length="373" mass="42152">MEQEITLKITQTRADVTSIVDLRVANVKARVVFFSNETETAYILAAHLKGYQRDNINITINKDGSRIMIEGSMPVQDKLMHGWIMQKKEVELRGFQKVFRIPEGVILDKIKAKFREDTSTLTVFFPKSVKGMRRDGIKEVREREDDTKQETPEGDARDADAGLHTKHESAGKSEGGDQLDQAIKKELNTPQKQVKYKEDEQTESGSREWEKENENEEKKPDSMDQRPERIEEEKLQQGKPEFLASTICGEPHEFQNKGTLHVSKGTLQHENLEGSSSPSERIVASESMNATAHGKESRMDLTGKDEIHDQYQSSKSTESACTDNSTNRDVSKDNEAQKKRRSKCKLCNPAIAGSALLVSLIIIVVQLARNKHK</sequence>
<keyword evidence="2" id="KW-1185">Reference proteome</keyword>
<evidence type="ECO:0000313" key="2">
    <source>
        <dbReference type="Proteomes" id="UP001057402"/>
    </source>
</evidence>
<proteinExistence type="predicted"/>
<accession>A0ACB9MAL0</accession>
<comment type="caution">
    <text evidence="1">The sequence shown here is derived from an EMBL/GenBank/DDBJ whole genome shotgun (WGS) entry which is preliminary data.</text>
</comment>
<organism evidence="1 2">
    <name type="scientific">Melastoma candidum</name>
    <dbReference type="NCBI Taxonomy" id="119954"/>
    <lineage>
        <taxon>Eukaryota</taxon>
        <taxon>Viridiplantae</taxon>
        <taxon>Streptophyta</taxon>
        <taxon>Embryophyta</taxon>
        <taxon>Tracheophyta</taxon>
        <taxon>Spermatophyta</taxon>
        <taxon>Magnoliopsida</taxon>
        <taxon>eudicotyledons</taxon>
        <taxon>Gunneridae</taxon>
        <taxon>Pentapetalae</taxon>
        <taxon>rosids</taxon>
        <taxon>malvids</taxon>
        <taxon>Myrtales</taxon>
        <taxon>Melastomataceae</taxon>
        <taxon>Melastomatoideae</taxon>
        <taxon>Melastomateae</taxon>
        <taxon>Melastoma</taxon>
    </lineage>
</organism>
<dbReference type="Proteomes" id="UP001057402">
    <property type="component" value="Chromosome 10"/>
</dbReference>
<dbReference type="EMBL" id="CM042889">
    <property type="protein sequence ID" value="KAI4321374.1"/>
    <property type="molecule type" value="Genomic_DNA"/>
</dbReference>
<gene>
    <name evidence="1" type="ORF">MLD38_034762</name>
</gene>
<protein>
    <submittedName>
        <fullName evidence="1">Uncharacterized protein</fullName>
    </submittedName>
</protein>
<name>A0ACB9MAL0_9MYRT</name>